<dbReference type="AlphaFoldDB" id="A0AAI8MN33"/>
<dbReference type="EMBL" id="AP012492">
    <property type="protein sequence ID" value="BAM32649.1"/>
    <property type="molecule type" value="Genomic_DNA"/>
</dbReference>
<dbReference type="RefSeq" id="WP_002957405.1">
    <property type="nucleotide sequence ID" value="NC_020555.1"/>
</dbReference>
<accession>A0AAI8MN33</accession>
<evidence type="ECO:0000313" key="4">
    <source>
        <dbReference type="Proteomes" id="UP000006036"/>
    </source>
</evidence>
<reference evidence="1" key="3">
    <citation type="submission" date="2012-07" db="EMBL/GenBank/DDBJ databases">
        <authorList>
            <person name="Akiyama T."/>
            <person name="Takeshita N."/>
            <person name="Ohmagari N."/>
            <person name="Kirikae T."/>
        </authorList>
    </citation>
    <scope>NUCLEOTIDE SEQUENCE</scope>
    <source>
        <strain evidence="1">ATCC BAA-847</strain>
    </source>
</reference>
<reference evidence="2" key="1">
    <citation type="submission" date="2008-08" db="EMBL/GenBank/DDBJ databases">
        <title>Annotation of Helicobacter cinaedi strain CCUG 18818.</title>
        <authorList>
            <consortium name="The Broad Institute Genome Sequencing Platform"/>
            <person name="Fox J.G."/>
            <person name="Shen Z."/>
            <person name="Charoenlap N."/>
            <person name="Schauer D.B."/>
            <person name="Ward D."/>
            <person name="Mehta T."/>
            <person name="Young S."/>
            <person name="Jaffe D."/>
            <person name="Gnerre S."/>
            <person name="Berlin A."/>
            <person name="Heiman D."/>
            <person name="Hepburn T."/>
            <person name="Shea T."/>
            <person name="Sykes S."/>
            <person name="Alvarado L."/>
            <person name="Kodira C."/>
            <person name="Borodovsky M."/>
            <person name="Lander E."/>
            <person name="Galagan J."/>
            <person name="Nusbaum C."/>
            <person name="Birren B."/>
        </authorList>
    </citation>
    <scope>NUCLEOTIDE SEQUENCE</scope>
    <source>
        <strain evidence="2">CCUG 18818</strain>
    </source>
</reference>
<evidence type="ECO:0000313" key="1">
    <source>
        <dbReference type="EMBL" id="BAM32649.1"/>
    </source>
</evidence>
<evidence type="ECO:0000313" key="3">
    <source>
        <dbReference type="Proteomes" id="UP000005755"/>
    </source>
</evidence>
<reference evidence="3" key="4">
    <citation type="journal article" date="2014" name="Genome Announc.">
        <title>Draft genome sequences of six enterohepatic helicobacter species isolated from humans and one from rhesus macaques.</title>
        <authorList>
            <person name="Shen Z."/>
            <person name="Sheh A."/>
            <person name="Young S.K."/>
            <person name="Abouelliel A."/>
            <person name="Ward D.V."/>
            <person name="Earl A.M."/>
            <person name="Fox J.G."/>
        </authorList>
    </citation>
    <scope>NUCLEOTIDE SEQUENCE [LARGE SCALE GENOMIC DNA]</scope>
    <source>
        <strain evidence="3">CCUG 18818</strain>
    </source>
</reference>
<evidence type="ECO:0000313" key="2">
    <source>
        <dbReference type="EMBL" id="EFR47517.1"/>
    </source>
</evidence>
<protein>
    <submittedName>
        <fullName evidence="1">Uncharacterized protein</fullName>
    </submittedName>
</protein>
<keyword evidence="3" id="KW-1185">Reference proteome</keyword>
<name>A0AAI8MN33_9HELI</name>
<proteinExistence type="predicted"/>
<dbReference type="EMBL" id="DS990394">
    <property type="protein sequence ID" value="EFR47517.1"/>
    <property type="molecule type" value="Genomic_DNA"/>
</dbReference>
<organism evidence="1 4">
    <name type="scientific">Helicobacter cinaedi CCUG 18818 = ATCC BAA-847</name>
    <dbReference type="NCBI Taxonomy" id="537971"/>
    <lineage>
        <taxon>Bacteria</taxon>
        <taxon>Pseudomonadati</taxon>
        <taxon>Campylobacterota</taxon>
        <taxon>Epsilonproteobacteria</taxon>
        <taxon>Campylobacterales</taxon>
        <taxon>Helicobacteraceae</taxon>
        <taxon>Helicobacter</taxon>
    </lineage>
</organism>
<dbReference type="KEGG" id="hcb:HCBAA847_1419"/>
<dbReference type="Proteomes" id="UP000006036">
    <property type="component" value="Chromosome 1"/>
</dbReference>
<sequence length="105" mass="12366">MSEIKNKTFEDKYNLLGNTLLKVNDILSSDFRRELESLSPSSMSMDKKLLLFSLYHLMNDDYLFYNFKMLLKEKVAQIAECYYFNFGLTDFGLCDLPPQDLPRDL</sequence>
<reference evidence="1 4" key="2">
    <citation type="journal article" date="2012" name="J. Bacteriol.">
        <title>Complete Genome Sequence of Helicobacter cinaedi Type Strain ATCC BAA-847.</title>
        <authorList>
            <person name="Miyoshi-Akiyama T."/>
            <person name="Takeshita N."/>
            <person name="Ohmagari N."/>
            <person name="Kirikae T."/>
        </authorList>
    </citation>
    <scope>NUCLEOTIDE SEQUENCE [LARGE SCALE GENOMIC DNA]</scope>
    <source>
        <strain evidence="1 4">ATCC BAA-847</strain>
    </source>
</reference>
<gene>
    <name evidence="1" type="ORF">HCBAA847_1419</name>
    <name evidence="2" type="ORF">HCCG_02065</name>
</gene>
<dbReference type="Proteomes" id="UP000005755">
    <property type="component" value="Unassembled WGS sequence"/>
</dbReference>